<evidence type="ECO:0000256" key="3">
    <source>
        <dbReference type="ARBA" id="ARBA00022692"/>
    </source>
</evidence>
<dbReference type="GO" id="GO:0015074">
    <property type="term" value="P:DNA integration"/>
    <property type="evidence" value="ECO:0007669"/>
    <property type="project" value="InterPro"/>
</dbReference>
<dbReference type="GO" id="GO:0022857">
    <property type="term" value="F:transmembrane transporter activity"/>
    <property type="evidence" value="ECO:0007669"/>
    <property type="project" value="InterPro"/>
</dbReference>
<sequence length="2968" mass="326824">MIPAALRPDTMPPRRTTDLFWLLLFLCAVAAQVFFALMALYHGVKIDFEGGSFDEVLQNVTVHDGWLSRAKDAVTNWVELRPENLRLESQGIAVALGTSAVSSGAFLLLLAYFPVHLVVNVVAIGGPLSLLAIGGLAISGSPVAQLLGVEAHFGWPLVLVGVLALIFVSFAWGYLRLGIAVLRCSAAFLRARPSIGAYPLLFGLVHIAGLALWGLAVLGMRSSFQDIEDLDWQSQFGTASAMLLCFLWGNAFVTGLSTFAVAYAACHWYGRGSKDAGHGGLVAIQVGLRYHAGSLALGSLLLALVRTLNVMLWWAEKAQEEAAAAASGAAQRAVGLPVQRPAQPPSLLRSLRNFAAEAENSVPGDGMLREPIQVMGDAERDQSGGAWSRVPVWDGSPQTWRAFQREMKWWTSSLDLEGTKKYNLAARWLLRQSGVVRQRGEEFNPDELEYQKEVKGEDPQTGDEVVITPEDPLSGLTKLLKALEGINGKTTLDKRGELRNLFYLELKRKPGERIAEFCSRFRVSLADLRTEGVTLPSGEVGWFFKTKLGLDPLRVQLLETALSGAEEYETIEREVLRLFKDLHSQDPLVRKSFGDSNNKGGSLMQRFLTSQNPSSKPSSYAPSMASSVPRSHRTSTTSGSSRFSGFRKPFPARQAMVSEAEDPEPDDETELLEDENEAEPNLEDMLKSEAEALAAELDDAADNGVDASTLQEIEESVETAAEALLTMKEARTKLQEVKRDRGYLKPADGTSKNNPKKTAKNPCFDCGLPGHWAGDPECGKPGQGLARKSSLKKPGSRHVKVVETLNTEHVDEAEGESHEVLTVSAQPLSQSFVAALEDAHSVTKEALIAQLAEDKRLVGALDSACNRTCAGPDWLKGYLHGLQSAPESIRSLVTSKPEHETFRFGNGGTKVSDMRWRLPTVIGGRLFCFWCSVVPVPSLGLLLGRDFLESIGADLSFSRRELCCERLGAEKIQLKQLAAGHYLLPLIPAAWPGVGSQRWRRIGQDGIIELQMSTPVGVQTGRWRRMFLKLNERMLWAARGVLLWLLQRPFLRFLPFPYPSTSSTDKWLEQARKQVSAGVISKRHFKLAVAMKQFTMANLGECIHLRGRIGLKLAFCEDPTVEGMLQALPMKGMANKIRKAVQAEAVAAAKQLASDNKREAEARTLTGPKGGLPSLRGDLVRLAALLQVTLGDKDTIEVIKEKVKPMVAILKEKPVQPTAAKSSAKAKAAKPKSHPKDASASSMSSEVRPLSVLQDQVASLTAQLEAMKALLPEQHQVPVVDLMEVDAKLEVESMTSEDYKQVQEVMLEDCYGDALRAQYGDVDLVDLTQAQMIAQAWQKHEADRLKTSWGPAKIRETLVADYENDFCNALTEETFIQPMVFDFESFAVSDANAVEKNSKTSKNAKVSEYKQFSKNAKVPSNVKVSANDLATKNVNRSEPCAGSSKVKPFVTEVYTSAENVMKEARKRGHNVGQSMSLETGWNFLDANDRFKAYNKIRDEKPFCVVLAFPCNGFSPLQRLNGLHPERKAERRAIGRELMKFALEIAELQIREGRHVILENPRGSEAWNEPEMLRFLEENELYAAIFDQCRFGLKSLSGWLHKKPTRVVSSSSDVAAELDGVTCMRNHPHAPVLGGSHVTARAGIYPKPLARAMVRGLEKQFEREFAPREALAAEIGEDVEEEELAFEGGGLVMPQDDGSDVEDEVDSKGTAIHVSSGMRATILRLHQNTGHRSGKRLARALATAGAPAEAIQAAKQLQCSVCQERQPPRARRPASLPVPRDMGDQIHVDLLEVFDASEKKYVVAHATDAATRFQMAEILPDKSTKSVVRFLSTRWIATFGPPRVMVVDQGREFVSWEMEEYAGSQSILLHHIAVQDMQVALAEATSAYNGDINELGASPFQAAIGRQPRMVGDVLGGIQTRLAEHGLIDSKPSLARQLAMREVAKIGMTRLHFSRSLRKAELARSRNPTIEQLPEPGTICYFYRPLKYNNKTAPSKKKLTLKRWHGPALLLAIEGRSSGYLSYKGQLTKCALEHIRAASTMEQIAADSWREAIEEAVEAATLDLSARGLPLADGGDGTAVQQPAAVMPMPGTPAFLPSSSAAAVPEQAMPIGDDLPPVAPQELAGALMPASAPVSTVPSRRLSEATFERATTDGLSSGLGDGLRKRASSFASQLQGVMEQAQRQRLAEPAGTKRAADTSLERLKAESSEPPDPQPDGPPVITATSSTEPAAEALQTTREDVLSSLGDPSLHPLQHIYNAACEDRLNPTEVRVKDHGSWDGRWPLPSRTEWHAHQRLGLPWPCGHDDLVENDVMAVQANRKEFHWRSMNDAEKAEFKIAAEQAWSVWKENDAVEELSPEESQRVRERLKREGQQGKILTPRYVFTDKHEGLRTEQNKLPLRARARIVVPGFKDIFSFGLRKDAPTCSRLAQHFLLTLTACFNVMAVGADLAWTLLSPDIKSAFMKGDAYMDGTRELFMENIRSWMASSSHMWMICFLGGNRRAVAKLQELGRELGFGSTSEKDITYCGKRIRQWDDGHITITMEEYHSNLKTVNIPVPRRANPDSDLTEMERRQLRAILGSLQWLVAQLRFDLGFQLSTLQGEPPKISTLMKANLLVKRFKQDPDFALTFKPMDLKGAGIMVVTDASLGNVTKAGGAEGTVLEKVFSQSAYYVLLADKDLLAGREGSFSVLDARSHRLPRVCRSTYAVELLGTEEAFDVGCFCRGWWAMLQGLPIEYKRAEEVMDCIPLAVVTDARDVFDKGSSDTPSYGSQKSLAFTVAWIRGVLSKPNTMLKWTSTENLFVDCGTKDMSTEHVHKILSSCRWSVTFNQEFVKQKQKTKPKKLAAGSCESLLVGSALGENSPIYPYLAQLSASPGWHQREGVLINVARHAKSFRTPGARVDPKKFPLRTTYARIDHPDGKSDWRILEEGTEYGILPNPHALLGTLAGILVTVYRSQATKKEISTEESKS</sequence>
<dbReference type="GO" id="GO:0003676">
    <property type="term" value="F:nucleic acid binding"/>
    <property type="evidence" value="ECO:0007669"/>
    <property type="project" value="InterPro"/>
</dbReference>
<feature type="transmembrane region" description="Helical" evidence="9">
    <location>
        <begin position="295"/>
        <end position="315"/>
    </location>
</feature>
<evidence type="ECO:0000313" key="13">
    <source>
        <dbReference type="Proteomes" id="UP001152797"/>
    </source>
</evidence>
<dbReference type="Gene3D" id="3.30.420.10">
    <property type="entry name" value="Ribonuclease H-like superfamily/Ribonuclease H"/>
    <property type="match status" value="1"/>
</dbReference>
<evidence type="ECO:0000256" key="4">
    <source>
        <dbReference type="ARBA" id="ARBA00022989"/>
    </source>
</evidence>
<dbReference type="EMBL" id="CAMXCT020002324">
    <property type="protein sequence ID" value="CAL1150719.1"/>
    <property type="molecule type" value="Genomic_DNA"/>
</dbReference>
<evidence type="ECO:0000256" key="9">
    <source>
        <dbReference type="SAM" id="Phobius"/>
    </source>
</evidence>
<feature type="compositionally biased region" description="Basic and acidic residues" evidence="8">
    <location>
        <begin position="2140"/>
        <end position="2150"/>
    </location>
</feature>
<feature type="transmembrane region" description="Helical" evidence="9">
    <location>
        <begin position="153"/>
        <end position="175"/>
    </location>
</feature>
<dbReference type="EMBL" id="CAMXCT010002324">
    <property type="protein sequence ID" value="CAI3997344.1"/>
    <property type="molecule type" value="Genomic_DNA"/>
</dbReference>
<accession>A0A9P1CTA7</accession>
<evidence type="ECO:0000256" key="2">
    <source>
        <dbReference type="ARBA" id="ARBA00007168"/>
    </source>
</evidence>
<keyword evidence="7" id="KW-0175">Coiled coil</keyword>
<comment type="subcellular location">
    <subcellularLocation>
        <location evidence="1">Membrane</location>
        <topology evidence="1">Multi-pass membrane protein</topology>
    </subcellularLocation>
</comment>
<feature type="region of interest" description="Disordered" evidence="8">
    <location>
        <begin position="2129"/>
        <end position="2229"/>
    </location>
</feature>
<reference evidence="12 13" key="2">
    <citation type="submission" date="2024-05" db="EMBL/GenBank/DDBJ databases">
        <authorList>
            <person name="Chen Y."/>
            <person name="Shah S."/>
            <person name="Dougan E. K."/>
            <person name="Thang M."/>
            <person name="Chan C."/>
        </authorList>
    </citation>
    <scope>NUCLEOTIDE SEQUENCE [LARGE SCALE GENOMIC DNA]</scope>
</reference>
<dbReference type="Pfam" id="PF00665">
    <property type="entry name" value="rve"/>
    <property type="match status" value="1"/>
</dbReference>
<keyword evidence="6" id="KW-0325">Glycoprotein</keyword>
<feature type="region of interest" description="Disordered" evidence="8">
    <location>
        <begin position="1218"/>
        <end position="1247"/>
    </location>
</feature>
<evidence type="ECO:0000256" key="5">
    <source>
        <dbReference type="ARBA" id="ARBA00023136"/>
    </source>
</evidence>
<feature type="compositionally biased region" description="Basic and acidic residues" evidence="8">
    <location>
        <begin position="2193"/>
        <end position="2206"/>
    </location>
</feature>
<feature type="compositionally biased region" description="Polar residues" evidence="8">
    <location>
        <begin position="607"/>
        <end position="629"/>
    </location>
</feature>
<evidence type="ECO:0000256" key="1">
    <source>
        <dbReference type="ARBA" id="ARBA00004141"/>
    </source>
</evidence>
<feature type="transmembrane region" description="Helical" evidence="9">
    <location>
        <begin position="196"/>
        <end position="219"/>
    </location>
</feature>
<dbReference type="PANTHER" id="PTHR12385:SF14">
    <property type="entry name" value="CHOLINE TRANSPORTER-LIKE 2"/>
    <property type="match status" value="1"/>
</dbReference>
<feature type="compositionally biased region" description="Acidic residues" evidence="8">
    <location>
        <begin position="659"/>
        <end position="680"/>
    </location>
</feature>
<comment type="similarity">
    <text evidence="2">Belongs to the CTL (choline transporter-like) family.</text>
</comment>
<evidence type="ECO:0000256" key="6">
    <source>
        <dbReference type="ARBA" id="ARBA00023180"/>
    </source>
</evidence>
<feature type="transmembrane region" description="Helical" evidence="9">
    <location>
        <begin position="117"/>
        <end position="141"/>
    </location>
</feature>
<proteinExistence type="inferred from homology"/>
<keyword evidence="3 9" id="KW-0812">Transmembrane</keyword>
<evidence type="ECO:0000259" key="10">
    <source>
        <dbReference type="PROSITE" id="PS50994"/>
    </source>
</evidence>
<evidence type="ECO:0000256" key="7">
    <source>
        <dbReference type="SAM" id="Coils"/>
    </source>
</evidence>
<evidence type="ECO:0000256" key="8">
    <source>
        <dbReference type="SAM" id="MobiDB-lite"/>
    </source>
</evidence>
<feature type="transmembrane region" description="Helical" evidence="9">
    <location>
        <begin position="91"/>
        <end position="110"/>
    </location>
</feature>
<feature type="domain" description="Integrase catalytic" evidence="10">
    <location>
        <begin position="1772"/>
        <end position="1866"/>
    </location>
</feature>
<feature type="compositionally biased region" description="Low complexity" evidence="8">
    <location>
        <begin position="634"/>
        <end position="647"/>
    </location>
</feature>
<organism evidence="11">
    <name type="scientific">Cladocopium goreaui</name>
    <dbReference type="NCBI Taxonomy" id="2562237"/>
    <lineage>
        <taxon>Eukaryota</taxon>
        <taxon>Sar</taxon>
        <taxon>Alveolata</taxon>
        <taxon>Dinophyceae</taxon>
        <taxon>Suessiales</taxon>
        <taxon>Symbiodiniaceae</taxon>
        <taxon>Cladocopium</taxon>
    </lineage>
</organism>
<feature type="region of interest" description="Disordered" evidence="8">
    <location>
        <begin position="589"/>
        <end position="680"/>
    </location>
</feature>
<dbReference type="InterPro" id="IPR036397">
    <property type="entry name" value="RNaseH_sf"/>
</dbReference>
<comment type="caution">
    <text evidence="11">The sequence shown here is derived from an EMBL/GenBank/DDBJ whole genome shotgun (WGS) entry which is preliminary data.</text>
</comment>
<feature type="transmembrane region" description="Helical" evidence="9">
    <location>
        <begin position="20"/>
        <end position="41"/>
    </location>
</feature>
<protein>
    <submittedName>
        <fullName evidence="12">Gypsy retrotransposon integrase-like protein 1</fullName>
    </submittedName>
</protein>
<dbReference type="PANTHER" id="PTHR12385">
    <property type="entry name" value="CHOLINE TRANSPORTER-LIKE (SLC FAMILY 44)"/>
    <property type="match status" value="1"/>
</dbReference>
<dbReference type="InterPro" id="IPR001584">
    <property type="entry name" value="Integrase_cat-core"/>
</dbReference>
<keyword evidence="4 9" id="KW-1133">Transmembrane helix</keyword>
<evidence type="ECO:0000313" key="11">
    <source>
        <dbReference type="EMBL" id="CAI3997344.1"/>
    </source>
</evidence>
<dbReference type="Pfam" id="PF04515">
    <property type="entry name" value="Choline_transpo"/>
    <property type="match status" value="1"/>
</dbReference>
<dbReference type="OrthoDB" id="1749397at2759"/>
<feature type="transmembrane region" description="Helical" evidence="9">
    <location>
        <begin position="239"/>
        <end position="265"/>
    </location>
</feature>
<dbReference type="PROSITE" id="PS50994">
    <property type="entry name" value="INTEGRASE"/>
    <property type="match status" value="1"/>
</dbReference>
<gene>
    <name evidence="11" type="ORF">C1SCF055_LOCUS23733</name>
</gene>
<evidence type="ECO:0000313" key="12">
    <source>
        <dbReference type="EMBL" id="CAL4784656.1"/>
    </source>
</evidence>
<dbReference type="Proteomes" id="UP001152797">
    <property type="component" value="Unassembled WGS sequence"/>
</dbReference>
<dbReference type="EMBL" id="CAMXCT030002324">
    <property type="protein sequence ID" value="CAL4784656.1"/>
    <property type="molecule type" value="Genomic_DNA"/>
</dbReference>
<name>A0A9P1CTA7_9DINO</name>
<dbReference type="InterPro" id="IPR012337">
    <property type="entry name" value="RNaseH-like_sf"/>
</dbReference>
<keyword evidence="5 9" id="KW-0472">Membrane</keyword>
<dbReference type="SUPFAM" id="SSF53098">
    <property type="entry name" value="Ribonuclease H-like"/>
    <property type="match status" value="1"/>
</dbReference>
<keyword evidence="13" id="KW-1185">Reference proteome</keyword>
<dbReference type="GO" id="GO:0016020">
    <property type="term" value="C:membrane"/>
    <property type="evidence" value="ECO:0007669"/>
    <property type="project" value="UniProtKB-SubCell"/>
</dbReference>
<dbReference type="InterPro" id="IPR007603">
    <property type="entry name" value="Choline_transptr-like"/>
</dbReference>
<feature type="coiled-coil region" evidence="7">
    <location>
        <begin position="683"/>
        <end position="740"/>
    </location>
</feature>
<reference evidence="11" key="1">
    <citation type="submission" date="2022-10" db="EMBL/GenBank/DDBJ databases">
        <authorList>
            <person name="Chen Y."/>
            <person name="Dougan E. K."/>
            <person name="Chan C."/>
            <person name="Rhodes N."/>
            <person name="Thang M."/>
        </authorList>
    </citation>
    <scope>NUCLEOTIDE SEQUENCE</scope>
</reference>